<evidence type="ECO:0000313" key="14">
    <source>
        <dbReference type="Proteomes" id="UP000823927"/>
    </source>
</evidence>
<dbReference type="GO" id="GO:0005737">
    <property type="term" value="C:cytoplasm"/>
    <property type="evidence" value="ECO:0007669"/>
    <property type="project" value="UniProtKB-SubCell"/>
</dbReference>
<feature type="domain" description="Tyr recombinase" evidence="11">
    <location>
        <begin position="106"/>
        <end position="288"/>
    </location>
</feature>
<keyword evidence="6 10" id="KW-0229">DNA integration</keyword>
<evidence type="ECO:0000256" key="8">
    <source>
        <dbReference type="ARBA" id="ARBA00023172"/>
    </source>
</evidence>
<dbReference type="NCBIfam" id="TIGR02225">
    <property type="entry name" value="recomb_XerD"/>
    <property type="match status" value="1"/>
</dbReference>
<evidence type="ECO:0000256" key="2">
    <source>
        <dbReference type="ARBA" id="ARBA00010450"/>
    </source>
</evidence>
<dbReference type="Gene3D" id="1.10.443.10">
    <property type="entry name" value="Intergrase catalytic core"/>
    <property type="match status" value="1"/>
</dbReference>
<dbReference type="GO" id="GO:0003677">
    <property type="term" value="F:DNA binding"/>
    <property type="evidence" value="ECO:0007669"/>
    <property type="project" value="UniProtKB-UniRule"/>
</dbReference>
<name>A0A9D1F3Q9_9FIRM</name>
<comment type="caution">
    <text evidence="10">Lacks conserved residue(s) required for the propagation of feature annotation.</text>
</comment>
<dbReference type="PANTHER" id="PTHR30349:SF81">
    <property type="entry name" value="TYROSINE RECOMBINASE XERC"/>
    <property type="match status" value="1"/>
</dbReference>
<dbReference type="InterPro" id="IPR004107">
    <property type="entry name" value="Integrase_SAM-like_N"/>
</dbReference>
<dbReference type="Pfam" id="PF00589">
    <property type="entry name" value="Phage_integrase"/>
    <property type="match status" value="1"/>
</dbReference>
<comment type="caution">
    <text evidence="13">The sequence shown here is derived from an EMBL/GenBank/DDBJ whole genome shotgun (WGS) entry which is preliminary data.</text>
</comment>
<comment type="similarity">
    <text evidence="10">Belongs to the 'phage' integrase family. XerC subfamily.</text>
</comment>
<evidence type="ECO:0000256" key="7">
    <source>
        <dbReference type="ARBA" id="ARBA00023125"/>
    </source>
</evidence>
<dbReference type="InterPro" id="IPR044068">
    <property type="entry name" value="CB"/>
</dbReference>
<dbReference type="InterPro" id="IPR013762">
    <property type="entry name" value="Integrase-like_cat_sf"/>
</dbReference>
<keyword evidence="5 10" id="KW-0159">Chromosome partition</keyword>
<feature type="active site" evidence="10">
    <location>
        <position position="146"/>
    </location>
</feature>
<dbReference type="NCBIfam" id="NF040815">
    <property type="entry name" value="recomb_XerA_Arch"/>
    <property type="match status" value="1"/>
</dbReference>
<comment type="function">
    <text evidence="10">Site-specific tyrosine recombinase, which acts by catalyzing the cutting and rejoining of the recombining DNA molecules. The XerC-XerD complex is essential to convert dimers of the bacterial chromosome into monomers to permit their segregation at cell division. It also contributes to the segregational stability of plasmids.</text>
</comment>
<gene>
    <name evidence="13" type="primary">xerD</name>
    <name evidence="10" type="synonym">xerC</name>
    <name evidence="13" type="ORF">IAB46_04305</name>
</gene>
<evidence type="ECO:0000256" key="3">
    <source>
        <dbReference type="ARBA" id="ARBA00022490"/>
    </source>
</evidence>
<dbReference type="NCBIfam" id="NF001399">
    <property type="entry name" value="PRK00283.1"/>
    <property type="match status" value="1"/>
</dbReference>
<accession>A0A9D1F3Q9</accession>
<dbReference type="Gene3D" id="1.10.150.130">
    <property type="match status" value="1"/>
</dbReference>
<dbReference type="InterPro" id="IPR011010">
    <property type="entry name" value="DNA_brk_join_enz"/>
</dbReference>
<feature type="active site" evidence="10">
    <location>
        <position position="266"/>
    </location>
</feature>
<dbReference type="SUPFAM" id="SSF56349">
    <property type="entry name" value="DNA breaking-rejoining enzymes"/>
    <property type="match status" value="1"/>
</dbReference>
<evidence type="ECO:0000313" key="13">
    <source>
        <dbReference type="EMBL" id="HIS46780.1"/>
    </source>
</evidence>
<evidence type="ECO:0000256" key="10">
    <source>
        <dbReference type="HAMAP-Rule" id="MF_01808"/>
    </source>
</evidence>
<feature type="active site" description="O-(3'-phospho-DNA)-tyrosine intermediate" evidence="10">
    <location>
        <position position="275"/>
    </location>
</feature>
<feature type="active site" evidence="10">
    <location>
        <position position="240"/>
    </location>
</feature>
<sequence>METYLEGFIQYLKDIKKSSKNTILSYERDLRKFFGYLQETQIQDVKKVNQTNLNSYMLYMEKGSFAASTVSRNIATLKSYFMYLFKQGIISQDPAEQLKAPRIEKKMPEILSIEEVNLLLAQPGGTSNKELRDKAMLELLYATGIRVSELISLTMDDINLVSGYIRVREGSRERVIPFGHAARQALKNYLENAREGMIATENEKNLFTNCNGQPMSRQGFWKVLKQYAKRAGIETDITPHTLRHSFAAHLVENGADLHAVQEMLGHSDVSTTQIYARFNNNRIKEVYAKAHPRA</sequence>
<dbReference type="Pfam" id="PF02899">
    <property type="entry name" value="Phage_int_SAM_1"/>
    <property type="match status" value="1"/>
</dbReference>
<evidence type="ECO:0000259" key="11">
    <source>
        <dbReference type="PROSITE" id="PS51898"/>
    </source>
</evidence>
<dbReference type="AlphaFoldDB" id="A0A9D1F3Q9"/>
<dbReference type="InterPro" id="IPR011932">
    <property type="entry name" value="Recomb_XerD"/>
</dbReference>
<dbReference type="HAMAP" id="MF_01808">
    <property type="entry name" value="Recomb_XerC_XerD"/>
    <property type="match status" value="1"/>
</dbReference>
<proteinExistence type="inferred from homology"/>
<keyword evidence="7 10" id="KW-0238">DNA-binding</keyword>
<reference evidence="13" key="1">
    <citation type="submission" date="2020-10" db="EMBL/GenBank/DDBJ databases">
        <authorList>
            <person name="Gilroy R."/>
        </authorList>
    </citation>
    <scope>NUCLEOTIDE SEQUENCE</scope>
    <source>
        <strain evidence="13">CHK178-757</strain>
    </source>
</reference>
<evidence type="ECO:0000256" key="6">
    <source>
        <dbReference type="ARBA" id="ARBA00022908"/>
    </source>
</evidence>
<comment type="subunit">
    <text evidence="10">Forms a cyclic heterotetrameric complex composed of two molecules of XerC and two molecules of XerD.</text>
</comment>
<dbReference type="PANTHER" id="PTHR30349">
    <property type="entry name" value="PHAGE INTEGRASE-RELATED"/>
    <property type="match status" value="1"/>
</dbReference>
<keyword evidence="8 10" id="KW-0233">DNA recombination</keyword>
<dbReference type="InterPro" id="IPR050090">
    <property type="entry name" value="Tyrosine_recombinase_XerCD"/>
</dbReference>
<organism evidence="13 14">
    <name type="scientific">Candidatus Scybalocola faecigallinarum</name>
    <dbReference type="NCBI Taxonomy" id="2840941"/>
    <lineage>
        <taxon>Bacteria</taxon>
        <taxon>Bacillati</taxon>
        <taxon>Bacillota</taxon>
        <taxon>Clostridia</taxon>
        <taxon>Lachnospirales</taxon>
        <taxon>Lachnospiraceae</taxon>
        <taxon>Lachnospiraceae incertae sedis</taxon>
        <taxon>Candidatus Scybalocola (ex Gilroy et al. 2021)</taxon>
    </lineage>
</organism>
<evidence type="ECO:0000256" key="9">
    <source>
        <dbReference type="ARBA" id="ARBA00023306"/>
    </source>
</evidence>
<protein>
    <recommendedName>
        <fullName evidence="10">Tyrosine recombinase XerC</fullName>
    </recommendedName>
</protein>
<dbReference type="GO" id="GO:0006313">
    <property type="term" value="P:DNA transposition"/>
    <property type="evidence" value="ECO:0007669"/>
    <property type="project" value="UniProtKB-UniRule"/>
</dbReference>
<keyword evidence="9 10" id="KW-0131">Cell cycle</keyword>
<comment type="subcellular location">
    <subcellularLocation>
        <location evidence="1 10">Cytoplasm</location>
    </subcellularLocation>
</comment>
<comment type="similarity">
    <text evidence="2">Belongs to the 'phage' integrase family. XerD subfamily.</text>
</comment>
<dbReference type="CDD" id="cd00798">
    <property type="entry name" value="INT_XerDC_C"/>
    <property type="match status" value="1"/>
</dbReference>
<evidence type="ECO:0000259" key="12">
    <source>
        <dbReference type="PROSITE" id="PS51900"/>
    </source>
</evidence>
<dbReference type="GO" id="GO:0009037">
    <property type="term" value="F:tyrosine-based site-specific recombinase activity"/>
    <property type="evidence" value="ECO:0007669"/>
    <property type="project" value="UniProtKB-UniRule"/>
</dbReference>
<dbReference type="Proteomes" id="UP000823927">
    <property type="component" value="Unassembled WGS sequence"/>
</dbReference>
<dbReference type="InterPro" id="IPR023009">
    <property type="entry name" value="Tyrosine_recombinase_XerC/XerD"/>
</dbReference>
<keyword evidence="3 10" id="KW-0963">Cytoplasm</keyword>
<dbReference type="InterPro" id="IPR010998">
    <property type="entry name" value="Integrase_recombinase_N"/>
</dbReference>
<dbReference type="InterPro" id="IPR002104">
    <property type="entry name" value="Integrase_catalytic"/>
</dbReference>
<evidence type="ECO:0000256" key="1">
    <source>
        <dbReference type="ARBA" id="ARBA00004496"/>
    </source>
</evidence>
<evidence type="ECO:0000256" key="4">
    <source>
        <dbReference type="ARBA" id="ARBA00022618"/>
    </source>
</evidence>
<feature type="active site" evidence="10">
    <location>
        <position position="243"/>
    </location>
</feature>
<dbReference type="GO" id="GO:0007059">
    <property type="term" value="P:chromosome segregation"/>
    <property type="evidence" value="ECO:0007669"/>
    <property type="project" value="UniProtKB-UniRule"/>
</dbReference>
<feature type="domain" description="Core-binding (CB)" evidence="12">
    <location>
        <begin position="1"/>
        <end position="85"/>
    </location>
</feature>
<dbReference type="PROSITE" id="PS51900">
    <property type="entry name" value="CB"/>
    <property type="match status" value="1"/>
</dbReference>
<dbReference type="PROSITE" id="PS51898">
    <property type="entry name" value="TYR_RECOMBINASE"/>
    <property type="match status" value="1"/>
</dbReference>
<dbReference type="GO" id="GO:0051301">
    <property type="term" value="P:cell division"/>
    <property type="evidence" value="ECO:0007669"/>
    <property type="project" value="UniProtKB-KW"/>
</dbReference>
<keyword evidence="4 10" id="KW-0132">Cell division</keyword>
<evidence type="ECO:0000256" key="5">
    <source>
        <dbReference type="ARBA" id="ARBA00022829"/>
    </source>
</evidence>
<reference evidence="13" key="2">
    <citation type="journal article" date="2021" name="PeerJ">
        <title>Extensive microbial diversity within the chicken gut microbiome revealed by metagenomics and culture.</title>
        <authorList>
            <person name="Gilroy R."/>
            <person name="Ravi A."/>
            <person name="Getino M."/>
            <person name="Pursley I."/>
            <person name="Horton D.L."/>
            <person name="Alikhan N.F."/>
            <person name="Baker D."/>
            <person name="Gharbi K."/>
            <person name="Hall N."/>
            <person name="Watson M."/>
            <person name="Adriaenssens E.M."/>
            <person name="Foster-Nyarko E."/>
            <person name="Jarju S."/>
            <person name="Secka A."/>
            <person name="Antonio M."/>
            <person name="Oren A."/>
            <person name="Chaudhuri R.R."/>
            <person name="La Ragione R."/>
            <person name="Hildebrand F."/>
            <person name="Pallen M.J."/>
        </authorList>
    </citation>
    <scope>NUCLEOTIDE SEQUENCE</scope>
    <source>
        <strain evidence="13">CHK178-757</strain>
    </source>
</reference>
<dbReference type="EMBL" id="DVIT01000016">
    <property type="protein sequence ID" value="HIS46780.1"/>
    <property type="molecule type" value="Genomic_DNA"/>
</dbReference>